<dbReference type="RefSeq" id="WP_164044266.1">
    <property type="nucleotide sequence ID" value="NZ_JAAGNZ010000014.1"/>
</dbReference>
<comment type="caution">
    <text evidence="2">The sequence shown here is derived from an EMBL/GenBank/DDBJ whole genome shotgun (WGS) entry which is preliminary data.</text>
</comment>
<feature type="compositionally biased region" description="Basic residues" evidence="1">
    <location>
        <begin position="1"/>
        <end position="11"/>
    </location>
</feature>
<name>A0A6M0ITA8_9BACT</name>
<reference evidence="2 3" key="1">
    <citation type="submission" date="2020-02" db="EMBL/GenBank/DDBJ databases">
        <title>Draft genome sequence of two Spirosoma agri KCTC 52727 and Spirosoma terrae KCTC 52035.</title>
        <authorList>
            <person name="Rojas J."/>
            <person name="Ambika Manirajan B."/>
            <person name="Ratering S."/>
            <person name="Suarez C."/>
            <person name="Schnell S."/>
        </authorList>
    </citation>
    <scope>NUCLEOTIDE SEQUENCE [LARGE SCALE GENOMIC DNA]</scope>
    <source>
        <strain evidence="2 3">KCTC 52727</strain>
    </source>
</reference>
<evidence type="ECO:0000313" key="3">
    <source>
        <dbReference type="Proteomes" id="UP000477386"/>
    </source>
</evidence>
<gene>
    <name evidence="2" type="ORF">GK091_29115</name>
</gene>
<evidence type="ECO:0000256" key="1">
    <source>
        <dbReference type="SAM" id="MobiDB-lite"/>
    </source>
</evidence>
<feature type="region of interest" description="Disordered" evidence="1">
    <location>
        <begin position="1"/>
        <end position="21"/>
    </location>
</feature>
<sequence length="46" mass="4950">MARTNNRRVPHRNAAGPTFGSRWTGGCALRLGSFLTTGYSPSLEAL</sequence>
<accession>A0A6M0ITA8</accession>
<evidence type="ECO:0000313" key="2">
    <source>
        <dbReference type="EMBL" id="NEU70955.1"/>
    </source>
</evidence>
<dbReference type="EMBL" id="JAAGNZ010000014">
    <property type="protein sequence ID" value="NEU70955.1"/>
    <property type="molecule type" value="Genomic_DNA"/>
</dbReference>
<dbReference type="AlphaFoldDB" id="A0A6M0ITA8"/>
<proteinExistence type="predicted"/>
<keyword evidence="3" id="KW-1185">Reference proteome</keyword>
<dbReference type="Proteomes" id="UP000477386">
    <property type="component" value="Unassembled WGS sequence"/>
</dbReference>
<protein>
    <submittedName>
        <fullName evidence="2">Uncharacterized protein</fullName>
    </submittedName>
</protein>
<organism evidence="2 3">
    <name type="scientific">Spirosoma agri</name>
    <dbReference type="NCBI Taxonomy" id="1987381"/>
    <lineage>
        <taxon>Bacteria</taxon>
        <taxon>Pseudomonadati</taxon>
        <taxon>Bacteroidota</taxon>
        <taxon>Cytophagia</taxon>
        <taxon>Cytophagales</taxon>
        <taxon>Cytophagaceae</taxon>
        <taxon>Spirosoma</taxon>
    </lineage>
</organism>